<feature type="transmembrane region" description="Helical" evidence="1">
    <location>
        <begin position="105"/>
        <end position="125"/>
    </location>
</feature>
<feature type="transmembrane region" description="Helical" evidence="1">
    <location>
        <begin position="228"/>
        <end position="248"/>
    </location>
</feature>
<dbReference type="Proteomes" id="UP001589683">
    <property type="component" value="Unassembled WGS sequence"/>
</dbReference>
<feature type="transmembrane region" description="Helical" evidence="1">
    <location>
        <begin position="18"/>
        <end position="37"/>
    </location>
</feature>
<keyword evidence="1" id="KW-0472">Membrane</keyword>
<feature type="transmembrane region" description="Helical" evidence="1">
    <location>
        <begin position="43"/>
        <end position="62"/>
    </location>
</feature>
<feature type="transmembrane region" description="Helical" evidence="1">
    <location>
        <begin position="71"/>
        <end position="93"/>
    </location>
</feature>
<name>A0ABV5JDR9_9RHOB</name>
<reference evidence="2 3" key="1">
    <citation type="submission" date="2024-09" db="EMBL/GenBank/DDBJ databases">
        <authorList>
            <person name="Sun Q."/>
            <person name="Mori K."/>
        </authorList>
    </citation>
    <scope>NUCLEOTIDE SEQUENCE [LARGE SCALE GENOMIC DNA]</scope>
    <source>
        <strain evidence="2 3">CECT 8726</strain>
    </source>
</reference>
<evidence type="ECO:0000313" key="2">
    <source>
        <dbReference type="EMBL" id="MFB9231275.1"/>
    </source>
</evidence>
<feature type="transmembrane region" description="Helical" evidence="1">
    <location>
        <begin position="132"/>
        <end position="154"/>
    </location>
</feature>
<feature type="transmembrane region" description="Helical" evidence="1">
    <location>
        <begin position="200"/>
        <end position="216"/>
    </location>
</feature>
<dbReference type="Gene3D" id="1.20.1530.20">
    <property type="match status" value="1"/>
</dbReference>
<keyword evidence="3" id="KW-1185">Reference proteome</keyword>
<evidence type="ECO:0008006" key="4">
    <source>
        <dbReference type="Google" id="ProtNLM"/>
    </source>
</evidence>
<dbReference type="RefSeq" id="WP_213888927.1">
    <property type="nucleotide sequence ID" value="NZ_JAGFNU010000005.1"/>
</dbReference>
<keyword evidence="1" id="KW-0812">Transmembrane</keyword>
<dbReference type="EMBL" id="JBHMEA010000016">
    <property type="protein sequence ID" value="MFB9231275.1"/>
    <property type="molecule type" value="Genomic_DNA"/>
</dbReference>
<dbReference type="InterPro" id="IPR038770">
    <property type="entry name" value="Na+/solute_symporter_sf"/>
</dbReference>
<accession>A0ABV5JDR9</accession>
<feature type="transmembrane region" description="Helical" evidence="1">
    <location>
        <begin position="166"/>
        <end position="188"/>
    </location>
</feature>
<protein>
    <recommendedName>
        <fullName evidence="4">Bile acid:sodium symporter family protein</fullName>
    </recommendedName>
</protein>
<evidence type="ECO:0000256" key="1">
    <source>
        <dbReference type="SAM" id="Phobius"/>
    </source>
</evidence>
<organism evidence="2 3">
    <name type="scientific">Pseudohalocynthiibacter aestuariivivens</name>
    <dbReference type="NCBI Taxonomy" id="1591409"/>
    <lineage>
        <taxon>Bacteria</taxon>
        <taxon>Pseudomonadati</taxon>
        <taxon>Pseudomonadota</taxon>
        <taxon>Alphaproteobacteria</taxon>
        <taxon>Rhodobacterales</taxon>
        <taxon>Paracoccaceae</taxon>
        <taxon>Pseudohalocynthiibacter</taxon>
    </lineage>
</organism>
<keyword evidence="1" id="KW-1133">Transmembrane helix</keyword>
<evidence type="ECO:0000313" key="3">
    <source>
        <dbReference type="Proteomes" id="UP001589683"/>
    </source>
</evidence>
<gene>
    <name evidence="2" type="ORF">ACFFUT_05690</name>
</gene>
<proteinExistence type="predicted"/>
<sequence>MVQAIHAVLVWTGERARWVLLAGCFLAFLLPFLSSAMRPMLPALIALVLGLSVARLDLAAFWRGIFSARRIALLIGTTVLLMPVTALLLYWTIPLLGLPDGFTKSALLFALAPPISSAAGLCFILGYDPRRALELTLVATLLTPLIGPAMLVFLMPGVPGLEVFPLMAKLSLMIALGLAIGLSIRAAIGGDRIAGLKTEFDGLSAIGMVLFVIPLFEGVGPEILARPMLAFGVAVFVLVLNFGSNYCVKTIAHITSSPEVAGALGLMWGNRTVALYLAALPFDPLFSLFVALYQFPMYATPLVFRRISST</sequence>
<comment type="caution">
    <text evidence="2">The sequence shown here is derived from an EMBL/GenBank/DDBJ whole genome shotgun (WGS) entry which is preliminary data.</text>
</comment>